<dbReference type="AlphaFoldDB" id="A0A382M1H3"/>
<sequence length="79" mass="8724">VSDISCETFEVWVLFITNYANRVPLVIVVLDVTGFGCVAASLKERIFAVNDFVEFLGSGTSSIGLNEKLRLCTSRSYKN</sequence>
<protein>
    <submittedName>
        <fullName evidence="1">Uncharacterized protein</fullName>
    </submittedName>
</protein>
<organism evidence="1">
    <name type="scientific">marine metagenome</name>
    <dbReference type="NCBI Taxonomy" id="408172"/>
    <lineage>
        <taxon>unclassified sequences</taxon>
        <taxon>metagenomes</taxon>
        <taxon>ecological metagenomes</taxon>
    </lineage>
</organism>
<accession>A0A382M1H3</accession>
<dbReference type="EMBL" id="UINC01089977">
    <property type="protein sequence ID" value="SVC41517.1"/>
    <property type="molecule type" value="Genomic_DNA"/>
</dbReference>
<evidence type="ECO:0000313" key="1">
    <source>
        <dbReference type="EMBL" id="SVC41517.1"/>
    </source>
</evidence>
<proteinExistence type="predicted"/>
<feature type="non-terminal residue" evidence="1">
    <location>
        <position position="1"/>
    </location>
</feature>
<feature type="non-terminal residue" evidence="1">
    <location>
        <position position="79"/>
    </location>
</feature>
<reference evidence="1" key="1">
    <citation type="submission" date="2018-05" db="EMBL/GenBank/DDBJ databases">
        <authorList>
            <person name="Lanie J.A."/>
            <person name="Ng W.-L."/>
            <person name="Kazmierczak K.M."/>
            <person name="Andrzejewski T.M."/>
            <person name="Davidsen T.M."/>
            <person name="Wayne K.J."/>
            <person name="Tettelin H."/>
            <person name="Glass J.I."/>
            <person name="Rusch D."/>
            <person name="Podicherti R."/>
            <person name="Tsui H.-C.T."/>
            <person name="Winkler M.E."/>
        </authorList>
    </citation>
    <scope>NUCLEOTIDE SEQUENCE</scope>
</reference>
<name>A0A382M1H3_9ZZZZ</name>
<gene>
    <name evidence="1" type="ORF">METZ01_LOCUS294371</name>
</gene>